<evidence type="ECO:0000313" key="5">
    <source>
        <dbReference type="Proteomes" id="UP000033452"/>
    </source>
</evidence>
<dbReference type="EMBL" id="JXYA01000001">
    <property type="protein sequence ID" value="KJZ13441.1"/>
    <property type="molecule type" value="Genomic_DNA"/>
</dbReference>
<protein>
    <submittedName>
        <fullName evidence="4">Diguanylate cyclase</fullName>
    </submittedName>
</protein>
<comment type="similarity">
    <text evidence="1">Belongs to the DinB family.</text>
</comment>
<dbReference type="Pfam" id="PF05163">
    <property type="entry name" value="DinB"/>
    <property type="match status" value="1"/>
</dbReference>
<name>A0A0F4R0I5_9GAMM</name>
<keyword evidence="5" id="KW-1185">Reference proteome</keyword>
<evidence type="ECO:0000313" key="4">
    <source>
        <dbReference type="EMBL" id="KJZ13441.1"/>
    </source>
</evidence>
<dbReference type="PANTHER" id="PTHR37302">
    <property type="entry name" value="SLR1116 PROTEIN"/>
    <property type="match status" value="1"/>
</dbReference>
<feature type="binding site" evidence="3">
    <location>
        <position position="150"/>
    </location>
    <ligand>
        <name>a divalent metal cation</name>
        <dbReference type="ChEBI" id="CHEBI:60240"/>
    </ligand>
</feature>
<dbReference type="InterPro" id="IPR007837">
    <property type="entry name" value="DinB"/>
</dbReference>
<dbReference type="OrthoDB" id="9807509at2"/>
<evidence type="ECO:0000256" key="2">
    <source>
        <dbReference type="ARBA" id="ARBA00022723"/>
    </source>
</evidence>
<dbReference type="PATRIC" id="fig|43658.5.peg.136"/>
<feature type="binding site" evidence="3">
    <location>
        <position position="50"/>
    </location>
    <ligand>
        <name>a divalent metal cation</name>
        <dbReference type="ChEBI" id="CHEBI:60240"/>
    </ligand>
</feature>
<dbReference type="Gene3D" id="1.20.120.450">
    <property type="entry name" value="dinb family like domain"/>
    <property type="match status" value="1"/>
</dbReference>
<sequence>MSQLTQFRLLANYNQWMNQKVYTAAAQLSDAALKQDRGAFFGSILGTLNHLVVADLIWLKRYAACEACADVLAAVVAQDDPTSLDQCLFDDLAQLTDYRQWLDGQILGLLQHLQDSDLTSVLTYRNSKGVTYHKPFASLLTHLFNHQTHHRGQVSTLLSQAGVDVGATDLLLLIDDV</sequence>
<comment type="caution">
    <text evidence="4">The sequence shown here is derived from an EMBL/GenBank/DDBJ whole genome shotgun (WGS) entry which is preliminary data.</text>
</comment>
<evidence type="ECO:0000256" key="1">
    <source>
        <dbReference type="ARBA" id="ARBA00008635"/>
    </source>
</evidence>
<keyword evidence="2 3" id="KW-0479">Metal-binding</keyword>
<feature type="binding site" evidence="3">
    <location>
        <position position="146"/>
    </location>
    <ligand>
        <name>a divalent metal cation</name>
        <dbReference type="ChEBI" id="CHEBI:60240"/>
    </ligand>
</feature>
<proteinExistence type="inferred from homology"/>
<accession>A0A0F4R0I5</accession>
<organism evidence="4 5">
    <name type="scientific">Pseudoalteromonas rubra</name>
    <dbReference type="NCBI Taxonomy" id="43658"/>
    <lineage>
        <taxon>Bacteria</taxon>
        <taxon>Pseudomonadati</taxon>
        <taxon>Pseudomonadota</taxon>
        <taxon>Gammaproteobacteria</taxon>
        <taxon>Alteromonadales</taxon>
        <taxon>Pseudoalteromonadaceae</taxon>
        <taxon>Pseudoalteromonas</taxon>
    </lineage>
</organism>
<dbReference type="Proteomes" id="UP000033452">
    <property type="component" value="Unassembled WGS sequence"/>
</dbReference>
<dbReference type="SUPFAM" id="SSF109854">
    <property type="entry name" value="DinB/YfiT-like putative metalloenzymes"/>
    <property type="match status" value="1"/>
</dbReference>
<dbReference type="RefSeq" id="WP_046003032.1">
    <property type="nucleotide sequence ID" value="NZ_JXYA01000001.1"/>
</dbReference>
<dbReference type="PANTHER" id="PTHR37302:SF1">
    <property type="entry name" value="PROTEIN DINB"/>
    <property type="match status" value="1"/>
</dbReference>
<dbReference type="GO" id="GO:0046872">
    <property type="term" value="F:metal ion binding"/>
    <property type="evidence" value="ECO:0007669"/>
    <property type="project" value="UniProtKB-KW"/>
</dbReference>
<gene>
    <name evidence="4" type="ORF">TW77_00665</name>
</gene>
<dbReference type="InterPro" id="IPR034660">
    <property type="entry name" value="DinB/YfiT-like"/>
</dbReference>
<dbReference type="AlphaFoldDB" id="A0A0F4R0I5"/>
<evidence type="ECO:0000256" key="3">
    <source>
        <dbReference type="PIRSR" id="PIRSR607837-1"/>
    </source>
</evidence>
<reference evidence="4 5" key="1">
    <citation type="journal article" date="2015" name="BMC Genomics">
        <title>Genome mining reveals unlocked bioactive potential of marine Gram-negative bacteria.</title>
        <authorList>
            <person name="Machado H."/>
            <person name="Sonnenschein E.C."/>
            <person name="Melchiorsen J."/>
            <person name="Gram L."/>
        </authorList>
    </citation>
    <scope>NUCLEOTIDE SEQUENCE [LARGE SCALE GENOMIC DNA]</scope>
    <source>
        <strain evidence="4 5">S2471</strain>
    </source>
</reference>